<evidence type="ECO:0000313" key="2">
    <source>
        <dbReference type="EMBL" id="HDK38583.1"/>
    </source>
</evidence>
<name>A0A831K3K7_9GAMM</name>
<dbReference type="EMBL" id="DRCV01000275">
    <property type="protein sequence ID" value="HDK38583.1"/>
    <property type="molecule type" value="Genomic_DNA"/>
</dbReference>
<reference evidence="2" key="1">
    <citation type="journal article" date="2020" name="mSystems">
        <title>Genome- and Community-Level Interaction Insights into Carbon Utilization and Element Cycling Functions of Hydrothermarchaeota in Hydrothermal Sediment.</title>
        <authorList>
            <person name="Zhou Z."/>
            <person name="Liu Y."/>
            <person name="Xu W."/>
            <person name="Pan J."/>
            <person name="Luo Z.H."/>
            <person name="Li M."/>
        </authorList>
    </citation>
    <scope>NUCLEOTIDE SEQUENCE [LARGE SCALE GENOMIC DNA]</scope>
    <source>
        <strain evidence="2">HyVt-26</strain>
    </source>
</reference>
<protein>
    <submittedName>
        <fullName evidence="2">Cytochrome c4</fullName>
    </submittedName>
</protein>
<comment type="caution">
    <text evidence="2">The sequence shown here is derived from an EMBL/GenBank/DDBJ whole genome shotgun (WGS) entry which is preliminary data.</text>
</comment>
<dbReference type="GO" id="GO:0020037">
    <property type="term" value="F:heme binding"/>
    <property type="evidence" value="ECO:0007669"/>
    <property type="project" value="InterPro"/>
</dbReference>
<feature type="signal peptide" evidence="1">
    <location>
        <begin position="1"/>
        <end position="26"/>
    </location>
</feature>
<dbReference type="AlphaFoldDB" id="A0A831K3K7"/>
<organism evidence="2">
    <name type="scientific">Thiolapillus brandeum</name>
    <dbReference type="NCBI Taxonomy" id="1076588"/>
    <lineage>
        <taxon>Bacteria</taxon>
        <taxon>Pseudomonadati</taxon>
        <taxon>Pseudomonadota</taxon>
        <taxon>Gammaproteobacteria</taxon>
        <taxon>Chromatiales</taxon>
        <taxon>Sedimenticolaceae</taxon>
        <taxon>Thiolapillus</taxon>
    </lineage>
</organism>
<keyword evidence="1" id="KW-0732">Signal</keyword>
<dbReference type="SUPFAM" id="SSF46626">
    <property type="entry name" value="Cytochrome c"/>
    <property type="match status" value="1"/>
</dbReference>
<dbReference type="InterPro" id="IPR036909">
    <property type="entry name" value="Cyt_c-like_dom_sf"/>
</dbReference>
<proteinExistence type="predicted"/>
<sequence length="93" mass="8855">MAKKFQYSVLSLLAAATMGMTAVAVADDDATARIRPVGQVNVADAAAASASTPAAVAPVAAAAPAAAPADPGAALYQAKGCGACHGADGKTTI</sequence>
<dbReference type="GO" id="GO:0009055">
    <property type="term" value="F:electron transfer activity"/>
    <property type="evidence" value="ECO:0007669"/>
    <property type="project" value="InterPro"/>
</dbReference>
<dbReference type="Proteomes" id="UP000885822">
    <property type="component" value="Unassembled WGS sequence"/>
</dbReference>
<evidence type="ECO:0000256" key="1">
    <source>
        <dbReference type="SAM" id="SignalP"/>
    </source>
</evidence>
<gene>
    <name evidence="2" type="ORF">ENG92_06170</name>
</gene>
<feature type="non-terminal residue" evidence="2">
    <location>
        <position position="93"/>
    </location>
</feature>
<dbReference type="Gene3D" id="1.10.760.10">
    <property type="entry name" value="Cytochrome c-like domain"/>
    <property type="match status" value="1"/>
</dbReference>
<accession>A0A831K3K7</accession>
<feature type="chain" id="PRO_5032958373" evidence="1">
    <location>
        <begin position="27"/>
        <end position="93"/>
    </location>
</feature>